<keyword evidence="2" id="KW-0812">Transmembrane</keyword>
<keyword evidence="5" id="KW-0407">Ion channel</keyword>
<dbReference type="InterPro" id="IPR050721">
    <property type="entry name" value="Trk_Ktr_HKT_K-transport"/>
</dbReference>
<dbReference type="Gene3D" id="1.10.287.70">
    <property type="match status" value="1"/>
</dbReference>
<dbReference type="Pfam" id="PF02080">
    <property type="entry name" value="TrkA_C"/>
    <property type="match status" value="1"/>
</dbReference>
<dbReference type="PROSITE" id="PS51202">
    <property type="entry name" value="RCK_C"/>
    <property type="match status" value="1"/>
</dbReference>
<dbReference type="InterPro" id="IPR013099">
    <property type="entry name" value="K_chnl_dom"/>
</dbReference>
<keyword evidence="5" id="KW-0406">Ion transport</keyword>
<keyword evidence="6" id="KW-1185">Reference proteome</keyword>
<dbReference type="InterPro" id="IPR003148">
    <property type="entry name" value="RCK_N"/>
</dbReference>
<evidence type="ECO:0000259" key="3">
    <source>
        <dbReference type="PROSITE" id="PS51201"/>
    </source>
</evidence>
<comment type="subcellular location">
    <subcellularLocation>
        <location evidence="1">Cell membrane</location>
        <topology evidence="1">Multi-pass membrane protein</topology>
    </subcellularLocation>
</comment>
<accession>A0ABT7DX90</accession>
<dbReference type="PANTHER" id="PTHR43833">
    <property type="entry name" value="POTASSIUM CHANNEL PROTEIN 2-RELATED-RELATED"/>
    <property type="match status" value="1"/>
</dbReference>
<keyword evidence="5" id="KW-0813">Transport</keyword>
<comment type="caution">
    <text evidence="5">The sequence shown here is derived from an EMBL/GenBank/DDBJ whole genome shotgun (WGS) entry which is preliminary data.</text>
</comment>
<dbReference type="Proteomes" id="UP001172778">
    <property type="component" value="Unassembled WGS sequence"/>
</dbReference>
<evidence type="ECO:0000259" key="4">
    <source>
        <dbReference type="PROSITE" id="PS51202"/>
    </source>
</evidence>
<dbReference type="GO" id="GO:0034220">
    <property type="term" value="P:monoatomic ion transmembrane transport"/>
    <property type="evidence" value="ECO:0007669"/>
    <property type="project" value="UniProtKB-KW"/>
</dbReference>
<dbReference type="SUPFAM" id="SSF51735">
    <property type="entry name" value="NAD(P)-binding Rossmann-fold domains"/>
    <property type="match status" value="1"/>
</dbReference>
<dbReference type="PANTHER" id="PTHR43833:SF9">
    <property type="entry name" value="POTASSIUM CHANNEL PROTEIN YUGO-RELATED"/>
    <property type="match status" value="1"/>
</dbReference>
<dbReference type="InterPro" id="IPR036721">
    <property type="entry name" value="RCK_C_sf"/>
</dbReference>
<dbReference type="Gene3D" id="3.30.70.1450">
    <property type="entry name" value="Regulator of K+ conductance, C-terminal domain"/>
    <property type="match status" value="1"/>
</dbReference>
<dbReference type="PROSITE" id="PS51201">
    <property type="entry name" value="RCK_N"/>
    <property type="match status" value="1"/>
</dbReference>
<proteinExistence type="predicted"/>
<dbReference type="SUPFAM" id="SSF116726">
    <property type="entry name" value="TrkA C-terminal domain-like"/>
    <property type="match status" value="1"/>
</dbReference>
<dbReference type="Pfam" id="PF02254">
    <property type="entry name" value="TrkA_N"/>
    <property type="match status" value="1"/>
</dbReference>
<evidence type="ECO:0000256" key="1">
    <source>
        <dbReference type="ARBA" id="ARBA00004651"/>
    </source>
</evidence>
<evidence type="ECO:0000313" key="6">
    <source>
        <dbReference type="Proteomes" id="UP001172778"/>
    </source>
</evidence>
<evidence type="ECO:0000256" key="2">
    <source>
        <dbReference type="SAM" id="Phobius"/>
    </source>
</evidence>
<dbReference type="EMBL" id="JARRAF010000011">
    <property type="protein sequence ID" value="MDK2124687.1"/>
    <property type="molecule type" value="Genomic_DNA"/>
</dbReference>
<feature type="domain" description="RCK N-terminal" evidence="3">
    <location>
        <begin position="108"/>
        <end position="225"/>
    </location>
</feature>
<dbReference type="Pfam" id="PF07885">
    <property type="entry name" value="Ion_trans_2"/>
    <property type="match status" value="1"/>
</dbReference>
<dbReference type="Gene3D" id="3.40.50.720">
    <property type="entry name" value="NAD(P)-binding Rossmann-like Domain"/>
    <property type="match status" value="1"/>
</dbReference>
<gene>
    <name evidence="5" type="ORF">PZA18_11550</name>
</gene>
<reference evidence="5" key="1">
    <citation type="submission" date="2023-03" db="EMBL/GenBank/DDBJ databases">
        <title>Chitinimonas shenzhenensis gen. nov., sp. nov., a novel member of family Burkholderiaceae isolated from activated sludge collected in Shen Zhen, China.</title>
        <authorList>
            <person name="Wang X."/>
        </authorList>
    </citation>
    <scope>NUCLEOTIDE SEQUENCE</scope>
    <source>
        <strain evidence="5">DQS-5</strain>
    </source>
</reference>
<dbReference type="SUPFAM" id="SSF81324">
    <property type="entry name" value="Voltage-gated potassium channels"/>
    <property type="match status" value="1"/>
</dbReference>
<organism evidence="5 6">
    <name type="scientific">Parachitinimonas caeni</name>
    <dbReference type="NCBI Taxonomy" id="3031301"/>
    <lineage>
        <taxon>Bacteria</taxon>
        <taxon>Pseudomonadati</taxon>
        <taxon>Pseudomonadota</taxon>
        <taxon>Betaproteobacteria</taxon>
        <taxon>Neisseriales</taxon>
        <taxon>Chitinibacteraceae</taxon>
        <taxon>Parachitinimonas</taxon>
    </lineage>
</organism>
<keyword evidence="2" id="KW-1133">Transmembrane helix</keyword>
<dbReference type="InterPro" id="IPR036291">
    <property type="entry name" value="NAD(P)-bd_dom_sf"/>
</dbReference>
<feature type="transmembrane region" description="Helical" evidence="2">
    <location>
        <begin position="7"/>
        <end position="26"/>
    </location>
</feature>
<name>A0ABT7DX90_9NEIS</name>
<sequence length="335" mass="36518">MRQIYTQIFRLSLLTSAVLVFGSAGYVWVEDWSWFDGLYMTVITLATIGYGETHPLTHEGRLFTIVLILFGSGVLLYSVTSLAALVIEGELTHAIRRTKMTKAINRLSGHYIVCGYGSTGFYAVEELEKTGRHYVVVEADPAKIQSLRDRGILTIEGDATQDEALLQAGVARAAGLIATLHTDADNLFLVLTAKGLNKDMRIIAKAVDESSQQKLRSVGADGVVLPNFIGGLRMVSELVRPSVVTFLDMMLRAKDQSIRVEEIGIPHNSPHIGRSLDELNLLDVEGVSLVAVHRTGGSGYHFNPSPTMRIESGDMLIMMGESSRIAQLASNLSIG</sequence>
<feature type="transmembrane region" description="Helical" evidence="2">
    <location>
        <begin position="62"/>
        <end position="87"/>
    </location>
</feature>
<protein>
    <submittedName>
        <fullName evidence="5">Potassium channel protein</fullName>
    </submittedName>
</protein>
<keyword evidence="2" id="KW-0472">Membrane</keyword>
<evidence type="ECO:0000313" key="5">
    <source>
        <dbReference type="EMBL" id="MDK2124687.1"/>
    </source>
</evidence>
<dbReference type="RefSeq" id="WP_284100997.1">
    <property type="nucleotide sequence ID" value="NZ_JARRAF010000011.1"/>
</dbReference>
<dbReference type="InterPro" id="IPR006037">
    <property type="entry name" value="RCK_C"/>
</dbReference>
<feature type="domain" description="RCK C-terminal" evidence="4">
    <location>
        <begin position="247"/>
        <end position="334"/>
    </location>
</feature>